<name>A0ABQ4FW48_9ACTN</name>
<keyword evidence="2" id="KW-1003">Cell membrane</keyword>
<keyword evidence="5 7" id="KW-0472">Membrane</keyword>
<keyword evidence="10" id="KW-1185">Reference proteome</keyword>
<evidence type="ECO:0000256" key="4">
    <source>
        <dbReference type="ARBA" id="ARBA00022989"/>
    </source>
</evidence>
<evidence type="ECO:0000256" key="6">
    <source>
        <dbReference type="ARBA" id="ARBA00043993"/>
    </source>
</evidence>
<dbReference type="RefSeq" id="WP_204056567.1">
    <property type="nucleotide sequence ID" value="NZ_BAAAGP010000002.1"/>
</dbReference>
<evidence type="ECO:0000256" key="7">
    <source>
        <dbReference type="SAM" id="Phobius"/>
    </source>
</evidence>
<evidence type="ECO:0000313" key="10">
    <source>
        <dbReference type="Proteomes" id="UP000603904"/>
    </source>
</evidence>
<accession>A0ABQ4FW48</accession>
<comment type="caution">
    <text evidence="9">The sequence shown here is derived from an EMBL/GenBank/DDBJ whole genome shotgun (WGS) entry which is preliminary data.</text>
</comment>
<feature type="transmembrane region" description="Helical" evidence="7">
    <location>
        <begin position="425"/>
        <end position="442"/>
    </location>
</feature>
<evidence type="ECO:0000256" key="1">
    <source>
        <dbReference type="ARBA" id="ARBA00004651"/>
    </source>
</evidence>
<feature type="transmembrane region" description="Helical" evidence="7">
    <location>
        <begin position="359"/>
        <end position="380"/>
    </location>
</feature>
<reference evidence="9 10" key="1">
    <citation type="submission" date="2021-01" db="EMBL/GenBank/DDBJ databases">
        <title>Whole genome shotgun sequence of Microbispora corallina NBRC 16416.</title>
        <authorList>
            <person name="Komaki H."/>
            <person name="Tamura T."/>
        </authorList>
    </citation>
    <scope>NUCLEOTIDE SEQUENCE [LARGE SCALE GENOMIC DNA]</scope>
    <source>
        <strain evidence="9 10">NBRC 16416</strain>
    </source>
</reference>
<dbReference type="PANTHER" id="PTHR30509:SF9">
    <property type="entry name" value="MULTIDRUG RESISTANCE PROTEIN MDTO"/>
    <property type="match status" value="1"/>
</dbReference>
<evidence type="ECO:0000256" key="5">
    <source>
        <dbReference type="ARBA" id="ARBA00023136"/>
    </source>
</evidence>
<evidence type="ECO:0000313" key="9">
    <source>
        <dbReference type="EMBL" id="GIH39015.1"/>
    </source>
</evidence>
<proteinExistence type="inferred from homology"/>
<evidence type="ECO:0000259" key="8">
    <source>
        <dbReference type="Pfam" id="PF13515"/>
    </source>
</evidence>
<dbReference type="PROSITE" id="PS51257">
    <property type="entry name" value="PROKAR_LIPOPROTEIN"/>
    <property type="match status" value="1"/>
</dbReference>
<evidence type="ECO:0000256" key="2">
    <source>
        <dbReference type="ARBA" id="ARBA00022475"/>
    </source>
</evidence>
<feature type="transmembrane region" description="Helical" evidence="7">
    <location>
        <begin position="400"/>
        <end position="418"/>
    </location>
</feature>
<dbReference type="EMBL" id="BOOC01000005">
    <property type="protein sequence ID" value="GIH39015.1"/>
    <property type="molecule type" value="Genomic_DNA"/>
</dbReference>
<sequence>MRLDDPRLALGFGLSGAACLVIPLLVGMLTGHPAGGATVGLGAWLVAARANADPAGVRTTYLLGVVVSVGVGTSLGVLLAGHSWVMVVVASVLAGIGGLIRPVGVTPALTLLLTASNALPLDPVPHTALQLLGGLLSSVMLTLPWPWRRTRPLVTTLSEAADRLADLVEAAADPDLAPEEWDRLRRRAVGALNEVRTARTRRRWQRSAAADEVATALRRVFHEIVALRGLMVTLHRRAPEACGAIGLRDLVDSIARALRAYLAQCPPAGQERIVDFARRVDALREEAGGGERSMVVLVLLRQIAHASGRVREALEGSQEAARLLCSRGLTLPPLPPLPGTEAASGVGFDNPRVRHALRVLLGTAFASLVIVLYRPAFPHWLVIAVLVTIQPTYGETRAKVWARVGGSTAGGVVSAVILHMAPGHWPLLVLIGVSAALAFGLASTHHAYWATFMTMCVLLLLDFQVPQTAGVAESRVVLTILGGLIAIACTRLLWPRGETVRLADRTARLLTSHAAAARALAQLSRGKTTAARAEEKISKAGVDADMLSGSLRSVAQEPGGAAHGDLERAVDAAQRVRDDLLTLTSVLRDEPARSGPVADVLDAVGERLEAAGEAVEGGEPFDVTGEVDRHLADDTAWLGELAERHLADLDDDRGGTRTKVRRSLLQTAAVDQALRSLHDHALELARAATTAFGRT</sequence>
<protein>
    <recommendedName>
        <fullName evidence="8">Integral membrane bound transporter domain-containing protein</fullName>
    </recommendedName>
</protein>
<evidence type="ECO:0000256" key="3">
    <source>
        <dbReference type="ARBA" id="ARBA00022692"/>
    </source>
</evidence>
<gene>
    <name evidence="9" type="ORF">Mco01_20150</name>
</gene>
<comment type="subcellular location">
    <subcellularLocation>
        <location evidence="1">Cell membrane</location>
        <topology evidence="1">Multi-pass membrane protein</topology>
    </subcellularLocation>
</comment>
<dbReference type="Proteomes" id="UP000603904">
    <property type="component" value="Unassembled WGS sequence"/>
</dbReference>
<comment type="similarity">
    <text evidence="6">Belongs to the YccS/YhfK family.</text>
</comment>
<dbReference type="Pfam" id="PF13515">
    <property type="entry name" value="FUSC_2"/>
    <property type="match status" value="1"/>
</dbReference>
<feature type="domain" description="Integral membrane bound transporter" evidence="8">
    <location>
        <begin position="367"/>
        <end position="489"/>
    </location>
</feature>
<dbReference type="PANTHER" id="PTHR30509">
    <property type="entry name" value="P-HYDROXYBENZOIC ACID EFFLUX PUMP SUBUNIT-RELATED"/>
    <property type="match status" value="1"/>
</dbReference>
<keyword evidence="4 7" id="KW-1133">Transmembrane helix</keyword>
<feature type="transmembrane region" description="Helical" evidence="7">
    <location>
        <begin position="477"/>
        <end position="494"/>
    </location>
</feature>
<organism evidence="9 10">
    <name type="scientific">Microbispora corallina</name>
    <dbReference type="NCBI Taxonomy" id="83302"/>
    <lineage>
        <taxon>Bacteria</taxon>
        <taxon>Bacillati</taxon>
        <taxon>Actinomycetota</taxon>
        <taxon>Actinomycetes</taxon>
        <taxon>Streptosporangiales</taxon>
        <taxon>Streptosporangiaceae</taxon>
        <taxon>Microbispora</taxon>
    </lineage>
</organism>
<feature type="transmembrane region" description="Helical" evidence="7">
    <location>
        <begin position="60"/>
        <end position="79"/>
    </location>
</feature>
<feature type="transmembrane region" description="Helical" evidence="7">
    <location>
        <begin position="84"/>
        <end position="104"/>
    </location>
</feature>
<keyword evidence="3 7" id="KW-0812">Transmembrane</keyword>
<dbReference type="InterPro" id="IPR049453">
    <property type="entry name" value="Memb_transporter_dom"/>
</dbReference>